<accession>A0ABV2D3Q4</accession>
<evidence type="ECO:0000313" key="3">
    <source>
        <dbReference type="Proteomes" id="UP001548713"/>
    </source>
</evidence>
<keyword evidence="3" id="KW-1185">Reference proteome</keyword>
<gene>
    <name evidence="2" type="ORF">ABVV53_13705</name>
</gene>
<proteinExistence type="predicted"/>
<dbReference type="EMBL" id="JBEWLY010000022">
    <property type="protein sequence ID" value="MET1756494.1"/>
    <property type="molecule type" value="Genomic_DNA"/>
</dbReference>
<dbReference type="Proteomes" id="UP001548713">
    <property type="component" value="Unassembled WGS sequence"/>
</dbReference>
<sequence>MLEKLKIRAERQLNALLAAMRPSPEMARALPLALLASMVVAEPAYAQNFEGLADNILGLLSNGLLRTLAIIALIVVGALWLTGRASVQMFVTVLIGIVIMFSAPWIVDTVIG</sequence>
<reference evidence="2 3" key="1">
    <citation type="submission" date="2024-07" db="EMBL/GenBank/DDBJ databases">
        <title>Novosphingobium kalidii RD2P27.</title>
        <authorList>
            <person name="Sun J.-Q."/>
        </authorList>
    </citation>
    <scope>NUCLEOTIDE SEQUENCE [LARGE SCALE GENOMIC DNA]</scope>
    <source>
        <strain evidence="2 3">RD2P27</strain>
    </source>
</reference>
<feature type="transmembrane region" description="Helical" evidence="1">
    <location>
        <begin position="89"/>
        <end position="107"/>
    </location>
</feature>
<keyword evidence="1" id="KW-1133">Transmembrane helix</keyword>
<feature type="transmembrane region" description="Helical" evidence="1">
    <location>
        <begin position="56"/>
        <end position="82"/>
    </location>
</feature>
<dbReference type="RefSeq" id="WP_353984985.1">
    <property type="nucleotide sequence ID" value="NZ_JBEWLY010000022.1"/>
</dbReference>
<dbReference type="InterPro" id="IPR007039">
    <property type="entry name" value="TrbC/VirB2"/>
</dbReference>
<evidence type="ECO:0000313" key="2">
    <source>
        <dbReference type="EMBL" id="MET1756494.1"/>
    </source>
</evidence>
<name>A0ABV2D3Q4_9SPHN</name>
<protein>
    <submittedName>
        <fullName evidence="2">TrbC/VirB2 family protein</fullName>
    </submittedName>
</protein>
<organism evidence="2 3">
    <name type="scientific">Novosphingobium kalidii</name>
    <dbReference type="NCBI Taxonomy" id="3230299"/>
    <lineage>
        <taxon>Bacteria</taxon>
        <taxon>Pseudomonadati</taxon>
        <taxon>Pseudomonadota</taxon>
        <taxon>Alphaproteobacteria</taxon>
        <taxon>Sphingomonadales</taxon>
        <taxon>Sphingomonadaceae</taxon>
        <taxon>Novosphingobium</taxon>
    </lineage>
</organism>
<comment type="caution">
    <text evidence="2">The sequence shown here is derived from an EMBL/GenBank/DDBJ whole genome shotgun (WGS) entry which is preliminary data.</text>
</comment>
<keyword evidence="1" id="KW-0812">Transmembrane</keyword>
<evidence type="ECO:0000256" key="1">
    <source>
        <dbReference type="SAM" id="Phobius"/>
    </source>
</evidence>
<dbReference type="Pfam" id="PF04956">
    <property type="entry name" value="TrbC"/>
    <property type="match status" value="1"/>
</dbReference>
<keyword evidence="1" id="KW-0472">Membrane</keyword>